<evidence type="ECO:0000256" key="6">
    <source>
        <dbReference type="ARBA" id="ARBA00022917"/>
    </source>
</evidence>
<dbReference type="GO" id="GO:0005524">
    <property type="term" value="F:ATP binding"/>
    <property type="evidence" value="ECO:0007669"/>
    <property type="project" value="UniProtKB-UniRule"/>
</dbReference>
<dbReference type="SUPFAM" id="SSF50677">
    <property type="entry name" value="ValRS/IleRS/LeuRS editing domain"/>
    <property type="match status" value="1"/>
</dbReference>
<dbReference type="PANTHER" id="PTHR43740">
    <property type="entry name" value="LEUCYL-TRNA SYNTHETASE"/>
    <property type="match status" value="1"/>
</dbReference>
<dbReference type="InterPro" id="IPR014729">
    <property type="entry name" value="Rossmann-like_a/b/a_fold"/>
</dbReference>
<dbReference type="FunFam" id="1.10.730.10:FF:000002">
    <property type="entry name" value="Leucine--tRNA ligase"/>
    <property type="match status" value="1"/>
</dbReference>
<dbReference type="GO" id="GO:0005829">
    <property type="term" value="C:cytosol"/>
    <property type="evidence" value="ECO:0007669"/>
    <property type="project" value="TreeGrafter"/>
</dbReference>
<dbReference type="InterPro" id="IPR002300">
    <property type="entry name" value="aa-tRNA-synth_Ia"/>
</dbReference>
<gene>
    <name evidence="9" type="primary">leuS</name>
    <name evidence="15" type="ORF">EDE15_3803</name>
</gene>
<dbReference type="Pfam" id="PF09334">
    <property type="entry name" value="tRNA-synt_1g"/>
    <property type="match status" value="1"/>
</dbReference>
<keyword evidence="6 9" id="KW-0648">Protein biosynthesis</keyword>
<dbReference type="Gene3D" id="3.90.740.10">
    <property type="entry name" value="Valyl/Leucyl/Isoleucyl-tRNA synthetase, editing domain"/>
    <property type="match status" value="1"/>
</dbReference>
<dbReference type="InterPro" id="IPR025709">
    <property type="entry name" value="Leu_tRNA-synth_edit"/>
</dbReference>
<dbReference type="Proteomes" id="UP000269669">
    <property type="component" value="Unassembled WGS sequence"/>
</dbReference>
<organism evidence="15 16">
    <name type="scientific">Edaphobacter aggregans</name>
    <dbReference type="NCBI Taxonomy" id="570835"/>
    <lineage>
        <taxon>Bacteria</taxon>
        <taxon>Pseudomonadati</taxon>
        <taxon>Acidobacteriota</taxon>
        <taxon>Terriglobia</taxon>
        <taxon>Terriglobales</taxon>
        <taxon>Acidobacteriaceae</taxon>
        <taxon>Edaphobacter</taxon>
    </lineage>
</organism>
<comment type="caution">
    <text evidence="15">The sequence shown here is derived from an EMBL/GenBank/DDBJ whole genome shotgun (WGS) entry which is preliminary data.</text>
</comment>
<protein>
    <recommendedName>
        <fullName evidence="9">Leucine--tRNA ligase</fullName>
        <ecNumber evidence="9">6.1.1.4</ecNumber>
    </recommendedName>
    <alternativeName>
        <fullName evidence="9">Leucyl-tRNA synthetase</fullName>
        <shortName evidence="9">LeuRS</shortName>
    </alternativeName>
</protein>
<evidence type="ECO:0000256" key="3">
    <source>
        <dbReference type="ARBA" id="ARBA00022598"/>
    </source>
</evidence>
<dbReference type="FunFam" id="3.40.50.620:FF:000056">
    <property type="entry name" value="Leucine--tRNA ligase"/>
    <property type="match status" value="1"/>
</dbReference>
<evidence type="ECO:0000256" key="8">
    <source>
        <dbReference type="ARBA" id="ARBA00047469"/>
    </source>
</evidence>
<dbReference type="NCBIfam" id="TIGR00396">
    <property type="entry name" value="leuS_bact"/>
    <property type="match status" value="1"/>
</dbReference>
<dbReference type="InterPro" id="IPR009008">
    <property type="entry name" value="Val/Leu/Ile-tRNA-synth_edit"/>
</dbReference>
<dbReference type="PROSITE" id="PS00178">
    <property type="entry name" value="AA_TRNA_LIGASE_I"/>
    <property type="match status" value="1"/>
</dbReference>
<reference evidence="15 16" key="1">
    <citation type="submission" date="2018-12" db="EMBL/GenBank/DDBJ databases">
        <title>Sequencing of bacterial isolates from soil warming experiment in Harvard Forest, Massachusetts, USA.</title>
        <authorList>
            <person name="Deangelis K."/>
        </authorList>
    </citation>
    <scope>NUCLEOTIDE SEQUENCE [LARGE SCALE GENOMIC DNA]</scope>
    <source>
        <strain evidence="15 16">EB153</strain>
    </source>
</reference>
<keyword evidence="4 9" id="KW-0547">Nucleotide-binding</keyword>
<evidence type="ECO:0000259" key="13">
    <source>
        <dbReference type="Pfam" id="PF09334"/>
    </source>
</evidence>
<dbReference type="GO" id="GO:0002161">
    <property type="term" value="F:aminoacyl-tRNA deacylase activity"/>
    <property type="evidence" value="ECO:0007669"/>
    <property type="project" value="InterPro"/>
</dbReference>
<evidence type="ECO:0000259" key="14">
    <source>
        <dbReference type="Pfam" id="PF13603"/>
    </source>
</evidence>
<dbReference type="Gene3D" id="3.40.50.620">
    <property type="entry name" value="HUPs"/>
    <property type="match status" value="2"/>
</dbReference>
<dbReference type="Pfam" id="PF00133">
    <property type="entry name" value="tRNA-synt_1"/>
    <property type="match status" value="1"/>
</dbReference>
<sequence>MYRGLKGANASEVVRGFRGWSVDGYNLKSMSKIISSENGGKTAKMSDSATVEPNQQQRYNPAEIEPKWQARWDADALLYAAEGHDSGKPKYYCLEMLPYPSGQLHMGHVRNYAIGDALARHMWMRGYNVLHPMGWDAFGLPAENAALKNNTPPREWTLANISAMRKQMRRMGLSYDWSTEVTTCLPDYYRWNQWFFVKMFEAGLAYRKKSKVNWCPDCQTVLANEQVVAGRCWRHEDTIVEQRDLTQWFLRITKYSDELLEGLDKLDGWPEKVRTMQRNWIGRSEGALVDFAVDGEVKAPGCAKITVFTTRVDTIFGATSVQLAPEHAVAKAFAAEDAGLAAKIDGLLAEQQRAREAGDVGAIEKHGVDTGRFAVNPFNGQRVPIWVGNYILADYGTGAIMSVPAHDERDFEFAQKYGLEIRRVIAPKAGGEEPALPYTAEDDAVLIGSGEWTGLGCVEAQQKMAAFAQSKGFGTATVTYRLKDWGVSRQRYWGTPIPMVYCENGHAGLEPGGVVALPESALPVVLPPQVEITQQGGSPLGRVAEFVNTTCPVCGGPARRETDTMDTFVDSSWYFYRYTDAKNDAAPFASEKANYWFPIDQYIGGVEHAILHLIYSRFWTKVMRDLGLVKNDEPAERLFTQGMVIKDGAKMSKSKGNVVSPDDMIARYGADATRMYALFAAPPDRDLEWQEEGVAGISRFLGRVHRLVTKYADVARTAGKREGSGSEVEQKVLRKLHQTIAKMTQDFSGRWHFNTSIAAIMTLIKELVEVEPAMDAGEVSAAAVAEVFRNLVLLLAPFAPFFAAEMWEQIGGDGVVFRTAWPVANEDLAREDEIEIPVQVNGKLVNVVKVPAGSDEATVKAAALEDEKVKARIEGKSVVKVIVVPGKLVNLVVK</sequence>
<name>A0A428MN25_9BACT</name>
<comment type="subcellular location">
    <subcellularLocation>
        <location evidence="9">Cytoplasm</location>
    </subcellularLocation>
</comment>
<dbReference type="SUPFAM" id="SSF47323">
    <property type="entry name" value="Anticodon-binding domain of a subclass of class I aminoacyl-tRNA synthetases"/>
    <property type="match status" value="1"/>
</dbReference>
<dbReference type="GO" id="GO:0006429">
    <property type="term" value="P:leucyl-tRNA aminoacylation"/>
    <property type="evidence" value="ECO:0007669"/>
    <property type="project" value="UniProtKB-UniRule"/>
</dbReference>
<feature type="domain" description="Leucyl-tRNA synthetase editing" evidence="14">
    <location>
        <begin position="278"/>
        <end position="467"/>
    </location>
</feature>
<dbReference type="InterPro" id="IPR002302">
    <property type="entry name" value="Leu-tRNA-ligase"/>
</dbReference>
<evidence type="ECO:0000256" key="9">
    <source>
        <dbReference type="HAMAP-Rule" id="MF_00049"/>
    </source>
</evidence>
<dbReference type="InterPro" id="IPR015413">
    <property type="entry name" value="Methionyl/Leucyl_tRNA_Synth"/>
</dbReference>
<dbReference type="Gene3D" id="1.10.730.10">
    <property type="entry name" value="Isoleucyl-tRNA Synthetase, Domain 1"/>
    <property type="match status" value="1"/>
</dbReference>
<evidence type="ECO:0000256" key="4">
    <source>
        <dbReference type="ARBA" id="ARBA00022741"/>
    </source>
</evidence>
<dbReference type="FunFam" id="3.40.50.620:FF:000003">
    <property type="entry name" value="Leucine--tRNA ligase"/>
    <property type="match status" value="1"/>
</dbReference>
<feature type="domain" description="Aminoacyl-tRNA synthetase class Ia" evidence="11">
    <location>
        <begin position="482"/>
        <end position="689"/>
    </location>
</feature>
<keyword evidence="3 9" id="KW-0436">Ligase</keyword>
<dbReference type="GO" id="GO:0004823">
    <property type="term" value="F:leucine-tRNA ligase activity"/>
    <property type="evidence" value="ECO:0007669"/>
    <property type="project" value="UniProtKB-UniRule"/>
</dbReference>
<comment type="catalytic activity">
    <reaction evidence="8 9">
        <text>tRNA(Leu) + L-leucine + ATP = L-leucyl-tRNA(Leu) + AMP + diphosphate</text>
        <dbReference type="Rhea" id="RHEA:11688"/>
        <dbReference type="Rhea" id="RHEA-COMP:9613"/>
        <dbReference type="Rhea" id="RHEA-COMP:9622"/>
        <dbReference type="ChEBI" id="CHEBI:30616"/>
        <dbReference type="ChEBI" id="CHEBI:33019"/>
        <dbReference type="ChEBI" id="CHEBI:57427"/>
        <dbReference type="ChEBI" id="CHEBI:78442"/>
        <dbReference type="ChEBI" id="CHEBI:78494"/>
        <dbReference type="ChEBI" id="CHEBI:456215"/>
        <dbReference type="EC" id="6.1.1.4"/>
    </reaction>
</comment>
<evidence type="ECO:0000256" key="2">
    <source>
        <dbReference type="ARBA" id="ARBA00022490"/>
    </source>
</evidence>
<keyword evidence="16" id="KW-1185">Reference proteome</keyword>
<dbReference type="Pfam" id="PF08264">
    <property type="entry name" value="Anticodon_1"/>
    <property type="match status" value="1"/>
</dbReference>
<keyword evidence="7 9" id="KW-0030">Aminoacyl-tRNA synthetase</keyword>
<feature type="domain" description="Methionyl/Leucyl tRNA synthetase" evidence="13">
    <location>
        <begin position="97"/>
        <end position="232"/>
    </location>
</feature>
<feature type="short sequence motif" description="'KMSKS' region" evidence="9">
    <location>
        <begin position="650"/>
        <end position="654"/>
    </location>
</feature>
<evidence type="ECO:0000313" key="15">
    <source>
        <dbReference type="EMBL" id="RSL18242.1"/>
    </source>
</evidence>
<dbReference type="HAMAP" id="MF_00049_B">
    <property type="entry name" value="Leu_tRNA_synth_B"/>
    <property type="match status" value="1"/>
</dbReference>
<dbReference type="InterPro" id="IPR013155">
    <property type="entry name" value="M/V/L/I-tRNA-synth_anticd-bd"/>
</dbReference>
<feature type="binding site" evidence="9">
    <location>
        <position position="653"/>
    </location>
    <ligand>
        <name>ATP</name>
        <dbReference type="ChEBI" id="CHEBI:30616"/>
    </ligand>
</feature>
<dbReference type="PANTHER" id="PTHR43740:SF2">
    <property type="entry name" value="LEUCINE--TRNA LIGASE, MITOCHONDRIAL"/>
    <property type="match status" value="1"/>
</dbReference>
<keyword evidence="2 9" id="KW-0963">Cytoplasm</keyword>
<comment type="similarity">
    <text evidence="1 9 10">Belongs to the class-I aminoacyl-tRNA synthetase family.</text>
</comment>
<keyword evidence="5 9" id="KW-0067">ATP-binding</keyword>
<dbReference type="InterPro" id="IPR009080">
    <property type="entry name" value="tRNAsynth_Ia_anticodon-bd"/>
</dbReference>
<dbReference type="CDD" id="cd07958">
    <property type="entry name" value="Anticodon_Ia_Leu_BEm"/>
    <property type="match status" value="1"/>
</dbReference>
<feature type="domain" description="Methionyl/Valyl/Leucyl/Isoleucyl-tRNA synthetase anticodon-binding" evidence="12">
    <location>
        <begin position="730"/>
        <end position="855"/>
    </location>
</feature>
<proteinExistence type="inferred from homology"/>
<evidence type="ECO:0000259" key="11">
    <source>
        <dbReference type="Pfam" id="PF00133"/>
    </source>
</evidence>
<evidence type="ECO:0000256" key="5">
    <source>
        <dbReference type="ARBA" id="ARBA00022840"/>
    </source>
</evidence>
<dbReference type="Gene3D" id="3.10.20.590">
    <property type="match status" value="1"/>
</dbReference>
<dbReference type="AlphaFoldDB" id="A0A428MN25"/>
<evidence type="ECO:0000256" key="10">
    <source>
        <dbReference type="RuleBase" id="RU363035"/>
    </source>
</evidence>
<dbReference type="EMBL" id="RSDW01000001">
    <property type="protein sequence ID" value="RSL18242.1"/>
    <property type="molecule type" value="Genomic_DNA"/>
</dbReference>
<dbReference type="Pfam" id="PF13603">
    <property type="entry name" value="tRNA-synt_1_2"/>
    <property type="match status" value="1"/>
</dbReference>
<evidence type="ECO:0000313" key="16">
    <source>
        <dbReference type="Proteomes" id="UP000269669"/>
    </source>
</evidence>
<evidence type="ECO:0000256" key="1">
    <source>
        <dbReference type="ARBA" id="ARBA00005594"/>
    </source>
</evidence>
<dbReference type="CDD" id="cd00812">
    <property type="entry name" value="LeuRS_core"/>
    <property type="match status" value="1"/>
</dbReference>
<accession>A0A428MN25</accession>
<feature type="short sequence motif" description="'HIGH' region" evidence="9">
    <location>
        <begin position="98"/>
        <end position="108"/>
    </location>
</feature>
<dbReference type="InterPro" id="IPR001412">
    <property type="entry name" value="aa-tRNA-synth_I_CS"/>
</dbReference>
<evidence type="ECO:0000259" key="12">
    <source>
        <dbReference type="Pfam" id="PF08264"/>
    </source>
</evidence>
<evidence type="ECO:0000256" key="7">
    <source>
        <dbReference type="ARBA" id="ARBA00023146"/>
    </source>
</evidence>
<dbReference type="SUPFAM" id="SSF52374">
    <property type="entry name" value="Nucleotidylyl transferase"/>
    <property type="match status" value="1"/>
</dbReference>
<dbReference type="EC" id="6.1.1.4" evidence="9"/>
<dbReference type="PRINTS" id="PR00985">
    <property type="entry name" value="TRNASYNTHLEU"/>
</dbReference>